<sequence length="47" mass="5133">MSQDLDDLIRTFSVDMNNKSSAHNPNDGVMSMADFVNSNKAAEMGII</sequence>
<keyword evidence="2" id="KW-1185">Reference proteome</keyword>
<evidence type="ECO:0000313" key="2">
    <source>
        <dbReference type="Proteomes" id="UP001242903"/>
    </source>
</evidence>
<name>A0ABT7S0D8_9LACO</name>
<dbReference type="RefSeq" id="WP_260359602.1">
    <property type="nucleotide sequence ID" value="NZ_JAUCAQ010000018.1"/>
</dbReference>
<gene>
    <name evidence="1" type="ORF">QUE93_08280</name>
</gene>
<dbReference type="Proteomes" id="UP001242903">
    <property type="component" value="Unassembled WGS sequence"/>
</dbReference>
<accession>A0ABT7S0D8</accession>
<proteinExistence type="predicted"/>
<reference evidence="1 2" key="1">
    <citation type="submission" date="2023-06" db="EMBL/GenBank/DDBJ databases">
        <title>Draft Genome Sequences of lactic acid bacteria strains isolated from fermented milk products.</title>
        <authorList>
            <person name="Elcheninov A.G."/>
            <person name="Klyukina A."/>
            <person name="Zayulina K.S."/>
            <person name="Gavirova L.A."/>
            <person name="Shcherbakova P.A."/>
            <person name="Shestakov A.I."/>
            <person name="Kublanov I.V."/>
            <person name="Kochetkova T.V."/>
        </authorList>
    </citation>
    <scope>NUCLEOTIDE SEQUENCE [LARGE SCALE GENOMIC DNA]</scope>
    <source>
        <strain evidence="1 2">TOM.81</strain>
    </source>
</reference>
<organism evidence="1 2">
    <name type="scientific">Leuconostoc falkenbergense</name>
    <dbReference type="NCBI Taxonomy" id="2766470"/>
    <lineage>
        <taxon>Bacteria</taxon>
        <taxon>Bacillati</taxon>
        <taxon>Bacillota</taxon>
        <taxon>Bacilli</taxon>
        <taxon>Lactobacillales</taxon>
        <taxon>Lactobacillaceae</taxon>
        <taxon>Leuconostoc</taxon>
    </lineage>
</organism>
<evidence type="ECO:0000313" key="1">
    <source>
        <dbReference type="EMBL" id="MDM7647010.1"/>
    </source>
</evidence>
<dbReference type="EMBL" id="JAUCAQ010000018">
    <property type="protein sequence ID" value="MDM7647010.1"/>
    <property type="molecule type" value="Genomic_DNA"/>
</dbReference>
<protein>
    <submittedName>
        <fullName evidence="1">Uncharacterized protein</fullName>
    </submittedName>
</protein>
<comment type="caution">
    <text evidence="1">The sequence shown here is derived from an EMBL/GenBank/DDBJ whole genome shotgun (WGS) entry which is preliminary data.</text>
</comment>